<comment type="caution">
    <text evidence="1">The sequence shown here is derived from an EMBL/GenBank/DDBJ whole genome shotgun (WGS) entry which is preliminary data.</text>
</comment>
<feature type="non-terminal residue" evidence="1">
    <location>
        <position position="120"/>
    </location>
</feature>
<dbReference type="EMBL" id="CAJVQC010042430">
    <property type="protein sequence ID" value="CAG8775294.1"/>
    <property type="molecule type" value="Genomic_DNA"/>
</dbReference>
<feature type="non-terminal residue" evidence="1">
    <location>
        <position position="1"/>
    </location>
</feature>
<reference evidence="1" key="1">
    <citation type="submission" date="2021-06" db="EMBL/GenBank/DDBJ databases">
        <authorList>
            <person name="Kallberg Y."/>
            <person name="Tangrot J."/>
            <person name="Rosling A."/>
        </authorList>
    </citation>
    <scope>NUCLEOTIDE SEQUENCE</scope>
    <source>
        <strain evidence="1">MA461A</strain>
    </source>
</reference>
<keyword evidence="2" id="KW-1185">Reference proteome</keyword>
<evidence type="ECO:0000313" key="2">
    <source>
        <dbReference type="Proteomes" id="UP000789920"/>
    </source>
</evidence>
<evidence type="ECO:0000313" key="1">
    <source>
        <dbReference type="EMBL" id="CAG8775294.1"/>
    </source>
</evidence>
<name>A0ACA9R3G2_9GLOM</name>
<proteinExistence type="predicted"/>
<protein>
    <submittedName>
        <fullName evidence="1">32084_t:CDS:1</fullName>
    </submittedName>
</protein>
<gene>
    <name evidence="1" type="ORF">RPERSI_LOCUS16894</name>
</gene>
<accession>A0ACA9R3G2</accession>
<sequence>DGVIKHIIHEHHRHKREEYLNAKKGSQWVDALKRRKHAISRRIELRNFLQNYVNKATVSHQKRKGVIDYERPAENTKRLFNTPDWTKAGYNGILKNQIKRYTSESKLRNSKDSKKTKSDK</sequence>
<organism evidence="1 2">
    <name type="scientific">Racocetra persica</name>
    <dbReference type="NCBI Taxonomy" id="160502"/>
    <lineage>
        <taxon>Eukaryota</taxon>
        <taxon>Fungi</taxon>
        <taxon>Fungi incertae sedis</taxon>
        <taxon>Mucoromycota</taxon>
        <taxon>Glomeromycotina</taxon>
        <taxon>Glomeromycetes</taxon>
        <taxon>Diversisporales</taxon>
        <taxon>Gigasporaceae</taxon>
        <taxon>Racocetra</taxon>
    </lineage>
</organism>
<dbReference type="Proteomes" id="UP000789920">
    <property type="component" value="Unassembled WGS sequence"/>
</dbReference>